<proteinExistence type="predicted"/>
<dbReference type="Proteomes" id="UP000007755">
    <property type="component" value="Unassembled WGS sequence"/>
</dbReference>
<name>F4X097_ACREC</name>
<keyword evidence="2" id="KW-1185">Reference proteome</keyword>
<dbReference type="InParanoid" id="F4X097"/>
<dbReference type="EMBL" id="GL888493">
    <property type="protein sequence ID" value="EGI60113.1"/>
    <property type="molecule type" value="Genomic_DNA"/>
</dbReference>
<gene>
    <name evidence="1" type="ORF">G5I_11654</name>
</gene>
<protein>
    <submittedName>
        <fullName evidence="1">Uncharacterized protein</fullName>
    </submittedName>
</protein>
<evidence type="ECO:0000313" key="1">
    <source>
        <dbReference type="EMBL" id="EGI60113.1"/>
    </source>
</evidence>
<evidence type="ECO:0000313" key="2">
    <source>
        <dbReference type="Proteomes" id="UP000007755"/>
    </source>
</evidence>
<dbReference type="AlphaFoldDB" id="F4X097"/>
<accession>F4X097</accession>
<reference evidence="1" key="1">
    <citation type="submission" date="2011-02" db="EMBL/GenBank/DDBJ databases">
        <title>The genome of the leaf-cutting ant Acromyrmex echinatior suggests key adaptations to social evolution and fungus farming.</title>
        <authorList>
            <person name="Nygaard S."/>
            <person name="Zhang G."/>
        </authorList>
    </citation>
    <scope>NUCLEOTIDE SEQUENCE</scope>
</reference>
<sequence>MPLLFECNLVRTEYTTRYTAVRSVAPSAVQCSAAQHAGEKALIMRYRVYFGPSIEFCEIVAVNRAKPVGNFAGNNASFSPREIEPCARKIEEKINYSNDDERWEARSIWTVINAGGDRDSEGGTKRKTMDAGGSLKRHIAVDCSMMHRATTSVEAAPPTGIVLGINSISQTYIAYTLILKKDYRICEREKKFVIQTYD</sequence>
<organism evidence="2">
    <name type="scientific">Acromyrmex echinatior</name>
    <name type="common">Panamanian leafcutter ant</name>
    <name type="synonym">Acromyrmex octospinosus echinatior</name>
    <dbReference type="NCBI Taxonomy" id="103372"/>
    <lineage>
        <taxon>Eukaryota</taxon>
        <taxon>Metazoa</taxon>
        <taxon>Ecdysozoa</taxon>
        <taxon>Arthropoda</taxon>
        <taxon>Hexapoda</taxon>
        <taxon>Insecta</taxon>
        <taxon>Pterygota</taxon>
        <taxon>Neoptera</taxon>
        <taxon>Endopterygota</taxon>
        <taxon>Hymenoptera</taxon>
        <taxon>Apocrita</taxon>
        <taxon>Aculeata</taxon>
        <taxon>Formicoidea</taxon>
        <taxon>Formicidae</taxon>
        <taxon>Myrmicinae</taxon>
        <taxon>Acromyrmex</taxon>
    </lineage>
</organism>